<evidence type="ECO:0000256" key="5">
    <source>
        <dbReference type="PIRSR" id="PIRSR005604-1"/>
    </source>
</evidence>
<keyword evidence="1 7" id="KW-0808">Transferase</keyword>
<gene>
    <name evidence="9" type="ORF">KP509_19G055800</name>
</gene>
<dbReference type="GO" id="GO:0071555">
    <property type="term" value="P:cell wall organization"/>
    <property type="evidence" value="ECO:0007669"/>
    <property type="project" value="UniProtKB-KW"/>
</dbReference>
<dbReference type="Pfam" id="PF00722">
    <property type="entry name" value="Glyco_hydro_16"/>
    <property type="match status" value="1"/>
</dbReference>
<name>A0A8T2SNT1_CERRI</name>
<reference evidence="9" key="1">
    <citation type="submission" date="2021-08" db="EMBL/GenBank/DDBJ databases">
        <title>WGS assembly of Ceratopteris richardii.</title>
        <authorList>
            <person name="Marchant D.B."/>
            <person name="Chen G."/>
            <person name="Jenkins J."/>
            <person name="Shu S."/>
            <person name="Leebens-Mack J."/>
            <person name="Grimwood J."/>
            <person name="Schmutz J."/>
            <person name="Soltis P."/>
            <person name="Soltis D."/>
            <person name="Chen Z.-H."/>
        </authorList>
    </citation>
    <scope>NUCLEOTIDE SEQUENCE</scope>
    <source>
        <strain evidence="9">Whitten #5841</strain>
        <tissue evidence="9">Leaf</tissue>
    </source>
</reference>
<dbReference type="OrthoDB" id="4781at2759"/>
<feature type="active site" description="Proton donor" evidence="5">
    <location>
        <position position="93"/>
    </location>
</feature>
<feature type="active site" description="Nucleophile" evidence="5">
    <location>
        <position position="89"/>
    </location>
</feature>
<protein>
    <recommendedName>
        <fullName evidence="7">Xyloglucan endotransglucosylase/hydrolase</fullName>
        <ecNumber evidence="7">2.4.1.207</ecNumber>
    </recommendedName>
</protein>
<proteinExistence type="inferred from homology"/>
<evidence type="ECO:0000313" key="10">
    <source>
        <dbReference type="Proteomes" id="UP000825935"/>
    </source>
</evidence>
<evidence type="ECO:0000256" key="1">
    <source>
        <dbReference type="ARBA" id="ARBA00022679"/>
    </source>
</evidence>
<keyword evidence="7" id="KW-0961">Cell wall biogenesis/degradation</keyword>
<evidence type="ECO:0000256" key="6">
    <source>
        <dbReference type="PIRSR" id="PIRSR005604-2"/>
    </source>
</evidence>
<keyword evidence="7" id="KW-0134">Cell wall</keyword>
<dbReference type="AlphaFoldDB" id="A0A8T2SNT1"/>
<sequence length="253" mass="29275">MARKKRRLAESFVLAAEVTLLVSMSLPAWAVAEVRSEQHSTFSEHFEVMWATDHVKPSADGRMWNLVLDQTSDKTSFIHLSSNSEHRDEFNFEFLGNRSGQPYTLQTNVYVNGVGGREQRMSLWFDPTYEFHTYSILFYVDQVPIRVHKNTVQTRSMYPSKQPMYVFSSIWNGDDWATRGGLDKINWDAAPFVSTYEKFHVDACDWNDADADAWTLGEKEKALYVLATSKYMQYNYCTDVARYARPPPECNVL</sequence>
<dbReference type="InterPro" id="IPR000757">
    <property type="entry name" value="Beta-glucanase-like"/>
</dbReference>
<feature type="glycosylation site" description="N-linked (GlcNAc...) asparagine" evidence="6">
    <location>
        <position position="97"/>
    </location>
</feature>
<comment type="caution">
    <text evidence="9">The sequence shown here is derived from an EMBL/GenBank/DDBJ whole genome shotgun (WGS) entry which is preliminary data.</text>
</comment>
<dbReference type="GO" id="GO:0010411">
    <property type="term" value="P:xyloglucan metabolic process"/>
    <property type="evidence" value="ECO:0007669"/>
    <property type="project" value="InterPro"/>
</dbReference>
<dbReference type="SUPFAM" id="SSF49899">
    <property type="entry name" value="Concanavalin A-like lectins/glucanases"/>
    <property type="match status" value="1"/>
</dbReference>
<organism evidence="9 10">
    <name type="scientific">Ceratopteris richardii</name>
    <name type="common">Triangle waterfern</name>
    <dbReference type="NCBI Taxonomy" id="49495"/>
    <lineage>
        <taxon>Eukaryota</taxon>
        <taxon>Viridiplantae</taxon>
        <taxon>Streptophyta</taxon>
        <taxon>Embryophyta</taxon>
        <taxon>Tracheophyta</taxon>
        <taxon>Polypodiopsida</taxon>
        <taxon>Polypodiidae</taxon>
        <taxon>Polypodiales</taxon>
        <taxon>Pteridineae</taxon>
        <taxon>Pteridaceae</taxon>
        <taxon>Parkerioideae</taxon>
        <taxon>Ceratopteris</taxon>
    </lineage>
</organism>
<dbReference type="PROSITE" id="PS51762">
    <property type="entry name" value="GH16_2"/>
    <property type="match status" value="1"/>
</dbReference>
<accession>A0A8T2SNT1</accession>
<evidence type="ECO:0000256" key="4">
    <source>
        <dbReference type="ARBA" id="ARBA00023295"/>
    </source>
</evidence>
<dbReference type="Pfam" id="PF06955">
    <property type="entry name" value="XET_C"/>
    <property type="match status" value="1"/>
</dbReference>
<dbReference type="OMA" id="WNDADAD"/>
<comment type="PTM">
    <text evidence="7">Contains at least one intrachain disulfide bond essential for its enzymatic activity.</text>
</comment>
<feature type="domain" description="GH16" evidence="8">
    <location>
        <begin position="27"/>
        <end position="196"/>
    </location>
</feature>
<keyword evidence="7" id="KW-0964">Secreted</keyword>
<comment type="similarity">
    <text evidence="7">Belongs to the glycosyl hydrolase 16 family.</text>
</comment>
<dbReference type="GO" id="GO:0004553">
    <property type="term" value="F:hydrolase activity, hydrolyzing O-glycosyl compounds"/>
    <property type="evidence" value="ECO:0007669"/>
    <property type="project" value="InterPro"/>
</dbReference>
<dbReference type="GO" id="GO:0016762">
    <property type="term" value="F:xyloglucan:xyloglucosyl transferase activity"/>
    <property type="evidence" value="ECO:0007669"/>
    <property type="project" value="UniProtKB-EC"/>
</dbReference>
<comment type="subcellular location">
    <subcellularLocation>
        <location evidence="7">Secreted</location>
        <location evidence="7">Cell wall</location>
    </subcellularLocation>
    <subcellularLocation>
        <location evidence="7">Secreted</location>
        <location evidence="7">Extracellular space</location>
        <location evidence="7">Apoplast</location>
    </subcellularLocation>
</comment>
<evidence type="ECO:0000259" key="8">
    <source>
        <dbReference type="PROSITE" id="PS51762"/>
    </source>
</evidence>
<dbReference type="InterPro" id="IPR044791">
    <property type="entry name" value="Beta-glucanase/XTH"/>
</dbReference>
<dbReference type="GO" id="GO:0048046">
    <property type="term" value="C:apoplast"/>
    <property type="evidence" value="ECO:0007669"/>
    <property type="project" value="UniProtKB-SubCell"/>
</dbReference>
<keyword evidence="10" id="KW-1185">Reference proteome</keyword>
<keyword evidence="7" id="KW-0052">Apoplast</keyword>
<dbReference type="Proteomes" id="UP000825935">
    <property type="component" value="Chromosome 19"/>
</dbReference>
<dbReference type="Gene3D" id="2.60.120.200">
    <property type="match status" value="1"/>
</dbReference>
<dbReference type="EMBL" id="CM035424">
    <property type="protein sequence ID" value="KAH7352645.1"/>
    <property type="molecule type" value="Genomic_DNA"/>
</dbReference>
<dbReference type="PANTHER" id="PTHR31062">
    <property type="entry name" value="XYLOGLUCAN ENDOTRANSGLUCOSYLASE/HYDROLASE PROTEIN 8-RELATED"/>
    <property type="match status" value="1"/>
</dbReference>
<dbReference type="EC" id="2.4.1.207" evidence="7"/>
<evidence type="ECO:0000256" key="7">
    <source>
        <dbReference type="RuleBase" id="RU361120"/>
    </source>
</evidence>
<evidence type="ECO:0000256" key="3">
    <source>
        <dbReference type="ARBA" id="ARBA00023157"/>
    </source>
</evidence>
<evidence type="ECO:0000313" key="9">
    <source>
        <dbReference type="EMBL" id="KAH7352645.1"/>
    </source>
</evidence>
<dbReference type="InterPro" id="IPR013320">
    <property type="entry name" value="ConA-like_dom_sf"/>
</dbReference>
<evidence type="ECO:0000256" key="2">
    <source>
        <dbReference type="ARBA" id="ARBA00022801"/>
    </source>
</evidence>
<keyword evidence="3" id="KW-1015">Disulfide bond</keyword>
<dbReference type="InterPro" id="IPR010713">
    <property type="entry name" value="XET_C"/>
</dbReference>
<dbReference type="InterPro" id="IPR016455">
    <property type="entry name" value="XTH"/>
</dbReference>
<keyword evidence="2 7" id="KW-0378">Hydrolase</keyword>
<comment type="function">
    <text evidence="7">Catalyzes xyloglucan endohydrolysis (XEH) and/or endotransglycosylation (XET). Cleaves and religates xyloglucan polymers, an essential constituent of the primary cell wall, and thereby participates in cell wall construction of growing tissues.</text>
</comment>
<dbReference type="GO" id="GO:0042546">
    <property type="term" value="P:cell wall biogenesis"/>
    <property type="evidence" value="ECO:0007669"/>
    <property type="project" value="InterPro"/>
</dbReference>
<keyword evidence="4 7" id="KW-0326">Glycosidase</keyword>
<dbReference type="PIRSF" id="PIRSF005604">
    <property type="entry name" value="XET"/>
    <property type="match status" value="1"/>
</dbReference>